<dbReference type="Proteomes" id="UP000591131">
    <property type="component" value="Unassembled WGS sequence"/>
</dbReference>
<gene>
    <name evidence="2" type="ORF">FOL47_006084</name>
</gene>
<comment type="caution">
    <text evidence="2">The sequence shown here is derived from an EMBL/GenBank/DDBJ whole genome shotgun (WGS) entry which is preliminary data.</text>
</comment>
<dbReference type="EMBL" id="JAAPAO010000339">
    <property type="protein sequence ID" value="KAF4662683.1"/>
    <property type="molecule type" value="Genomic_DNA"/>
</dbReference>
<evidence type="ECO:0000313" key="2">
    <source>
        <dbReference type="EMBL" id="KAF4662683.1"/>
    </source>
</evidence>
<sequence length="142" mass="15678">MYSAGTQLFVTSMLVILLIALINGWCMGAGPDGVYYLNFAGPPVQCIVVAVWEPTEPPFIGYSVSCSSLAAVSSSMLKIHPLDYPYFIDPSSHGDYRHFIQMINNHFGIHAEGSLHEFTFDESANTLSSSFLNQTVVMRHLK</sequence>
<proteinExistence type="predicted"/>
<feature type="chain" id="PRO_5029599918" evidence="1">
    <location>
        <begin position="29"/>
        <end position="142"/>
    </location>
</feature>
<protein>
    <submittedName>
        <fullName evidence="2">Uncharacterized protein</fullName>
    </submittedName>
</protein>
<evidence type="ECO:0000256" key="1">
    <source>
        <dbReference type="SAM" id="SignalP"/>
    </source>
</evidence>
<dbReference type="AlphaFoldDB" id="A0A7J6LTT1"/>
<keyword evidence="3" id="KW-1185">Reference proteome</keyword>
<organism evidence="2 3">
    <name type="scientific">Perkinsus chesapeaki</name>
    <name type="common">Clam parasite</name>
    <name type="synonym">Perkinsus andrewsi</name>
    <dbReference type="NCBI Taxonomy" id="330153"/>
    <lineage>
        <taxon>Eukaryota</taxon>
        <taxon>Sar</taxon>
        <taxon>Alveolata</taxon>
        <taxon>Perkinsozoa</taxon>
        <taxon>Perkinsea</taxon>
        <taxon>Perkinsida</taxon>
        <taxon>Perkinsidae</taxon>
        <taxon>Perkinsus</taxon>
    </lineage>
</organism>
<keyword evidence="1" id="KW-0732">Signal</keyword>
<name>A0A7J6LTT1_PERCH</name>
<evidence type="ECO:0000313" key="3">
    <source>
        <dbReference type="Proteomes" id="UP000591131"/>
    </source>
</evidence>
<accession>A0A7J6LTT1</accession>
<reference evidence="2 3" key="1">
    <citation type="submission" date="2020-04" db="EMBL/GenBank/DDBJ databases">
        <title>Perkinsus chesapeaki whole genome sequence.</title>
        <authorList>
            <person name="Bogema D.R."/>
        </authorList>
    </citation>
    <scope>NUCLEOTIDE SEQUENCE [LARGE SCALE GENOMIC DNA]</scope>
    <source>
        <strain evidence="2">ATCC PRA-425</strain>
    </source>
</reference>
<feature type="signal peptide" evidence="1">
    <location>
        <begin position="1"/>
        <end position="28"/>
    </location>
</feature>